<name>A0A8S9LS91_BRACR</name>
<dbReference type="EMBL" id="QGKW02000276">
    <property type="protein sequence ID" value="KAF2608046.1"/>
    <property type="molecule type" value="Genomic_DNA"/>
</dbReference>
<protein>
    <recommendedName>
        <fullName evidence="3">LisH domain-containing protein</fullName>
    </recommendedName>
</protein>
<comment type="caution">
    <text evidence="1">The sequence shown here is derived from an EMBL/GenBank/DDBJ whole genome shotgun (WGS) entry which is preliminary data.</text>
</comment>
<dbReference type="PANTHER" id="PTHR35117">
    <property type="entry name" value="MYOSIN-M HEAVY PROTEIN"/>
    <property type="match status" value="1"/>
</dbReference>
<accession>A0A8S9LS91</accession>
<dbReference type="Proteomes" id="UP000712281">
    <property type="component" value="Unassembled WGS sequence"/>
</dbReference>
<dbReference type="AlphaFoldDB" id="A0A8S9LS91"/>
<evidence type="ECO:0000313" key="2">
    <source>
        <dbReference type="Proteomes" id="UP000712281"/>
    </source>
</evidence>
<evidence type="ECO:0008006" key="3">
    <source>
        <dbReference type="Google" id="ProtNLM"/>
    </source>
</evidence>
<sequence>MAKSSRSKGSSNIGNGVITPTQIAFIVDRYLHDNRFSKTRSLFRSEASSLLSNSPVRDVLKSYLTLEDILKDYVSLREQKVALDHESVIQSLEPKSMIKIHVLN</sequence>
<gene>
    <name evidence="1" type="ORF">F2Q68_00044871</name>
</gene>
<evidence type="ECO:0000313" key="1">
    <source>
        <dbReference type="EMBL" id="KAF2608046.1"/>
    </source>
</evidence>
<proteinExistence type="predicted"/>
<organism evidence="1 2">
    <name type="scientific">Brassica cretica</name>
    <name type="common">Mustard</name>
    <dbReference type="NCBI Taxonomy" id="69181"/>
    <lineage>
        <taxon>Eukaryota</taxon>
        <taxon>Viridiplantae</taxon>
        <taxon>Streptophyta</taxon>
        <taxon>Embryophyta</taxon>
        <taxon>Tracheophyta</taxon>
        <taxon>Spermatophyta</taxon>
        <taxon>Magnoliopsida</taxon>
        <taxon>eudicotyledons</taxon>
        <taxon>Gunneridae</taxon>
        <taxon>Pentapetalae</taxon>
        <taxon>rosids</taxon>
        <taxon>malvids</taxon>
        <taxon>Brassicales</taxon>
        <taxon>Brassicaceae</taxon>
        <taxon>Brassiceae</taxon>
        <taxon>Brassica</taxon>
    </lineage>
</organism>
<dbReference type="PANTHER" id="PTHR35117:SF1">
    <property type="entry name" value="MYOSIN-M HEAVY PROTEIN"/>
    <property type="match status" value="1"/>
</dbReference>
<reference evidence="1" key="1">
    <citation type="submission" date="2019-12" db="EMBL/GenBank/DDBJ databases">
        <title>Genome sequencing and annotation of Brassica cretica.</title>
        <authorList>
            <person name="Studholme D.J."/>
            <person name="Sarris P.F."/>
        </authorList>
    </citation>
    <scope>NUCLEOTIDE SEQUENCE</scope>
    <source>
        <strain evidence="1">PFS-001/15</strain>
        <tissue evidence="1">Leaf</tissue>
    </source>
</reference>